<dbReference type="KEGG" id="rch:RUM_14430"/>
<feature type="site" description="Positions MEP for the nucleophilic attack" evidence="4">
    <location>
        <position position="171"/>
    </location>
</feature>
<evidence type="ECO:0000256" key="4">
    <source>
        <dbReference type="HAMAP-Rule" id="MF_00108"/>
    </source>
</evidence>
<keyword evidence="3 4" id="KW-0414">Isoprene biosynthesis</keyword>
<evidence type="ECO:0000313" key="5">
    <source>
        <dbReference type="EMBL" id="CBL17548.1"/>
    </source>
</evidence>
<dbReference type="SUPFAM" id="SSF53448">
    <property type="entry name" value="Nucleotide-diphospho-sugar transferases"/>
    <property type="match status" value="1"/>
</dbReference>
<feature type="site" description="Transition state stabilizer" evidence="4">
    <location>
        <position position="34"/>
    </location>
</feature>
<dbReference type="GO" id="GO:0050518">
    <property type="term" value="F:2-C-methyl-D-erythritol 4-phosphate cytidylyltransferase activity"/>
    <property type="evidence" value="ECO:0007669"/>
    <property type="project" value="UniProtKB-UniRule"/>
</dbReference>
<evidence type="ECO:0000256" key="3">
    <source>
        <dbReference type="ARBA" id="ARBA00023229"/>
    </source>
</evidence>
<dbReference type="GO" id="GO:0019288">
    <property type="term" value="P:isopentenyl diphosphate biosynthetic process, methylerythritol 4-phosphate pathway"/>
    <property type="evidence" value="ECO:0007669"/>
    <property type="project" value="UniProtKB-UniRule"/>
</dbReference>
<dbReference type="STRING" id="213810.RUM_14430"/>
<sequence length="248" mass="27099">MAALYKKCAVLPCEGRSIALDTSAIIVCAGNATRMQGVNKILLPLGDTNVIGMSMRAFEACPSVAEIILVCRDCDRQEIEQTAERLGIQKLTAITIGGHTRQESVQNGLRKLSRSTEYVAIHDGARPLVKPEQIERTIHDARVFGGATLGAPVKDTIKAVSDGLITDTPPRHTLYLTQTPQVFRRRLYFEGVDFALEHGLDFTDDCQLVEAIGGKVYMTVGDYTNIKITTPEDAAIAQAILKQQEEQA</sequence>
<dbReference type="InterPro" id="IPR001228">
    <property type="entry name" value="IspD"/>
</dbReference>
<dbReference type="InterPro" id="IPR034683">
    <property type="entry name" value="IspD/TarI"/>
</dbReference>
<dbReference type="NCBIfam" id="TIGR00453">
    <property type="entry name" value="ispD"/>
    <property type="match status" value="1"/>
</dbReference>
<dbReference type="BioCyc" id="RCHA213810:RUM_RS07005-MONOMER"/>
<feature type="site" description="Positions MEP for the nucleophilic attack" evidence="4">
    <location>
        <position position="227"/>
    </location>
</feature>
<evidence type="ECO:0000256" key="1">
    <source>
        <dbReference type="ARBA" id="ARBA00022679"/>
    </source>
</evidence>
<name>D4LD53_RUMC1</name>
<comment type="function">
    <text evidence="4">Catalyzes the formation of 4-diphosphocytidyl-2-C-methyl-D-erythritol from CTP and 2-C-methyl-D-erythritol 4-phosphate (MEP).</text>
</comment>
<gene>
    <name evidence="4" type="primary">ispD</name>
    <name evidence="5" type="ordered locus">RUM_14430</name>
</gene>
<feature type="site" description="Transition state stabilizer" evidence="4">
    <location>
        <position position="40"/>
    </location>
</feature>
<dbReference type="Proteomes" id="UP000007054">
    <property type="component" value="Chromosome"/>
</dbReference>
<comment type="catalytic activity">
    <reaction evidence="4">
        <text>2-C-methyl-D-erythritol 4-phosphate + CTP + H(+) = 4-CDP-2-C-methyl-D-erythritol + diphosphate</text>
        <dbReference type="Rhea" id="RHEA:13429"/>
        <dbReference type="ChEBI" id="CHEBI:15378"/>
        <dbReference type="ChEBI" id="CHEBI:33019"/>
        <dbReference type="ChEBI" id="CHEBI:37563"/>
        <dbReference type="ChEBI" id="CHEBI:57823"/>
        <dbReference type="ChEBI" id="CHEBI:58262"/>
        <dbReference type="EC" id="2.7.7.60"/>
    </reaction>
</comment>
<dbReference type="CDD" id="cd02516">
    <property type="entry name" value="CDP-ME_synthetase"/>
    <property type="match status" value="1"/>
</dbReference>
<dbReference type="PANTHER" id="PTHR32125">
    <property type="entry name" value="2-C-METHYL-D-ERYTHRITOL 4-PHOSPHATE CYTIDYLYLTRANSFERASE, CHLOROPLASTIC"/>
    <property type="match status" value="1"/>
</dbReference>
<proteinExistence type="inferred from homology"/>
<dbReference type="InterPro" id="IPR029044">
    <property type="entry name" value="Nucleotide-diphossugar_trans"/>
</dbReference>
<comment type="similarity">
    <text evidence="4">Belongs to the IspD/TarI cytidylyltransferase family. IspD subfamily.</text>
</comment>
<dbReference type="PATRIC" id="fig|213810.4.peg.1340"/>
<comment type="pathway">
    <text evidence="4">Isoprenoid biosynthesis; isopentenyl diphosphate biosynthesis via DXP pathway; isopentenyl diphosphate from 1-deoxy-D-xylulose 5-phosphate: step 2/6.</text>
</comment>
<dbReference type="UniPathway" id="UPA00056">
    <property type="reaction ID" value="UER00093"/>
</dbReference>
<dbReference type="EC" id="2.7.7.60" evidence="4"/>
<protein>
    <recommendedName>
        <fullName evidence="4">2-C-methyl-D-erythritol 4-phosphate cytidylyltransferase</fullName>
        <ecNumber evidence="4">2.7.7.60</ecNumber>
    </recommendedName>
    <alternativeName>
        <fullName evidence="4">4-diphosphocytidyl-2C-methyl-D-erythritol synthase</fullName>
    </alternativeName>
    <alternativeName>
        <fullName evidence="4">MEP cytidylyltransferase</fullName>
        <shortName evidence="4">MCT</shortName>
    </alternativeName>
</protein>
<evidence type="ECO:0000256" key="2">
    <source>
        <dbReference type="ARBA" id="ARBA00022695"/>
    </source>
</evidence>
<dbReference type="FunFam" id="3.90.550.10:FF:000003">
    <property type="entry name" value="2-C-methyl-D-erythritol 4-phosphate cytidylyltransferase"/>
    <property type="match status" value="1"/>
</dbReference>
<dbReference type="EMBL" id="FP929052">
    <property type="protein sequence ID" value="CBL17548.1"/>
    <property type="molecule type" value="Genomic_DNA"/>
</dbReference>
<dbReference type="HOGENOM" id="CLU_061281_2_2_9"/>
<dbReference type="HAMAP" id="MF_00108">
    <property type="entry name" value="IspD"/>
    <property type="match status" value="1"/>
</dbReference>
<keyword evidence="6" id="KW-1185">Reference proteome</keyword>
<dbReference type="AlphaFoldDB" id="D4LD53"/>
<dbReference type="Pfam" id="PF01128">
    <property type="entry name" value="IspD"/>
    <property type="match status" value="1"/>
</dbReference>
<dbReference type="InterPro" id="IPR050088">
    <property type="entry name" value="IspD/TarI_cytidylyltransf_bact"/>
</dbReference>
<dbReference type="PANTHER" id="PTHR32125:SF4">
    <property type="entry name" value="2-C-METHYL-D-ERYTHRITOL 4-PHOSPHATE CYTIDYLYLTRANSFERASE, CHLOROPLASTIC"/>
    <property type="match status" value="1"/>
</dbReference>
<reference evidence="5 6" key="1">
    <citation type="submission" date="2010-03" db="EMBL/GenBank/DDBJ databases">
        <title>The genome sequence of Ruminococcus sp. 18P13.</title>
        <authorList>
            <consortium name="metaHIT consortium -- http://www.metahit.eu/"/>
            <person name="Pajon A."/>
            <person name="Turner K."/>
            <person name="Parkhill J."/>
            <person name="Bernalier A."/>
        </authorList>
    </citation>
    <scope>NUCLEOTIDE SEQUENCE [LARGE SCALE GENOMIC DNA]</scope>
    <source>
        <strain evidence="6">DSM 18848 / JCM 17042 / 18P13</strain>
    </source>
</reference>
<dbReference type="Gene3D" id="3.90.550.10">
    <property type="entry name" value="Spore Coat Polysaccharide Biosynthesis Protein SpsA, Chain A"/>
    <property type="match status" value="1"/>
</dbReference>
<accession>D4LD53</accession>
<organism evidence="5 6">
    <name type="scientific">Ruminococcus champanellensis (strain DSM 18848 / JCM 17042 / KCTC 15320 / 18P13)</name>
    <dbReference type="NCBI Taxonomy" id="213810"/>
    <lineage>
        <taxon>Bacteria</taxon>
        <taxon>Bacillati</taxon>
        <taxon>Bacillota</taxon>
        <taxon>Clostridia</taxon>
        <taxon>Eubacteriales</taxon>
        <taxon>Oscillospiraceae</taxon>
        <taxon>Ruminococcus</taxon>
    </lineage>
</organism>
<evidence type="ECO:0000313" key="6">
    <source>
        <dbReference type="Proteomes" id="UP000007054"/>
    </source>
</evidence>
<keyword evidence="2 4" id="KW-0548">Nucleotidyltransferase</keyword>
<keyword evidence="1 4" id="KW-0808">Transferase</keyword>